<feature type="compositionally biased region" description="Low complexity" evidence="3">
    <location>
        <begin position="30"/>
        <end position="39"/>
    </location>
</feature>
<reference evidence="7" key="1">
    <citation type="submission" date="2012-12" db="EMBL/GenBank/DDBJ databases">
        <authorList>
            <person name="Hellsten U."/>
            <person name="Grimwood J."/>
            <person name="Chapman J.A."/>
            <person name="Shapiro H."/>
            <person name="Aerts A."/>
            <person name="Otillar R.P."/>
            <person name="Terry A.Y."/>
            <person name="Boore J.L."/>
            <person name="Simakov O."/>
            <person name="Marletaz F."/>
            <person name="Cho S.-J."/>
            <person name="Edsinger-Gonzales E."/>
            <person name="Havlak P."/>
            <person name="Kuo D.-H."/>
            <person name="Larsson T."/>
            <person name="Lv J."/>
            <person name="Arendt D."/>
            <person name="Savage R."/>
            <person name="Osoegawa K."/>
            <person name="de Jong P."/>
            <person name="Lindberg D.R."/>
            <person name="Seaver E.C."/>
            <person name="Weisblat D.A."/>
            <person name="Putnam N.H."/>
            <person name="Grigoriev I.V."/>
            <person name="Rokhsar D.S."/>
        </authorList>
    </citation>
    <scope>NUCLEOTIDE SEQUENCE</scope>
</reference>
<dbReference type="Proteomes" id="UP000015101">
    <property type="component" value="Unassembled WGS sequence"/>
</dbReference>
<dbReference type="GO" id="GO:0003729">
    <property type="term" value="F:mRNA binding"/>
    <property type="evidence" value="ECO:0000318"/>
    <property type="project" value="GO_Central"/>
</dbReference>
<keyword evidence="7" id="KW-1185">Reference proteome</keyword>
<evidence type="ECO:0000313" key="5">
    <source>
        <dbReference type="EMBL" id="ESO09592.1"/>
    </source>
</evidence>
<dbReference type="FunCoup" id="T1G9I4">
    <property type="interactions" value="1628"/>
</dbReference>
<dbReference type="InterPro" id="IPR051229">
    <property type="entry name" value="ALYREF_mRNA_export"/>
</dbReference>
<evidence type="ECO:0000259" key="4">
    <source>
        <dbReference type="PROSITE" id="PS50102"/>
    </source>
</evidence>
<evidence type="ECO:0000256" key="2">
    <source>
        <dbReference type="PROSITE-ProRule" id="PRU00176"/>
    </source>
</evidence>
<feature type="domain" description="RRM" evidence="4">
    <location>
        <begin position="112"/>
        <end position="189"/>
    </location>
</feature>
<dbReference type="Pfam" id="PF13865">
    <property type="entry name" value="FoP_duplication"/>
    <property type="match status" value="1"/>
</dbReference>
<feature type="region of interest" description="Disordered" evidence="3">
    <location>
        <begin position="201"/>
        <end position="272"/>
    </location>
</feature>
<dbReference type="EnsemblMetazoa" id="HelroT97663">
    <property type="protein sequence ID" value="HelroP97663"/>
    <property type="gene ID" value="HelroG97663"/>
</dbReference>
<keyword evidence="1 2" id="KW-0694">RNA-binding</keyword>
<dbReference type="InterPro" id="IPR025715">
    <property type="entry name" value="FoP_C"/>
</dbReference>
<protein>
    <recommendedName>
        <fullName evidence="4">RRM domain-containing protein</fullName>
    </recommendedName>
</protein>
<dbReference type="GO" id="GO:0006406">
    <property type="term" value="P:mRNA export from nucleus"/>
    <property type="evidence" value="ECO:0000318"/>
    <property type="project" value="GO_Central"/>
</dbReference>
<dbReference type="InterPro" id="IPR035979">
    <property type="entry name" value="RBD_domain_sf"/>
</dbReference>
<dbReference type="InterPro" id="IPR012677">
    <property type="entry name" value="Nucleotide-bd_a/b_plait_sf"/>
</dbReference>
<dbReference type="PROSITE" id="PS50102">
    <property type="entry name" value="RRM"/>
    <property type="match status" value="1"/>
</dbReference>
<feature type="compositionally biased region" description="Basic residues" evidence="3">
    <location>
        <begin position="250"/>
        <end position="263"/>
    </location>
</feature>
<evidence type="ECO:0000256" key="1">
    <source>
        <dbReference type="ARBA" id="ARBA00022884"/>
    </source>
</evidence>
<dbReference type="CDD" id="cd12680">
    <property type="entry name" value="RRM_THOC4"/>
    <property type="match status" value="1"/>
</dbReference>
<dbReference type="OMA" id="YNAECKM"/>
<accession>T1G9I4</accession>
<dbReference type="AlphaFoldDB" id="T1G9I4"/>
<name>T1G9I4_HELRO</name>
<feature type="compositionally biased region" description="Low complexity" evidence="3">
    <location>
        <begin position="220"/>
        <end position="249"/>
    </location>
</feature>
<organism evidence="6 7">
    <name type="scientific">Helobdella robusta</name>
    <name type="common">Californian leech</name>
    <dbReference type="NCBI Taxonomy" id="6412"/>
    <lineage>
        <taxon>Eukaryota</taxon>
        <taxon>Metazoa</taxon>
        <taxon>Spiralia</taxon>
        <taxon>Lophotrochozoa</taxon>
        <taxon>Annelida</taxon>
        <taxon>Clitellata</taxon>
        <taxon>Hirudinea</taxon>
        <taxon>Rhynchobdellida</taxon>
        <taxon>Glossiphoniidae</taxon>
        <taxon>Helobdella</taxon>
    </lineage>
</organism>
<dbReference type="STRING" id="6412.T1G9I4"/>
<dbReference type="InterPro" id="IPR000504">
    <property type="entry name" value="RRM_dom"/>
</dbReference>
<gene>
    <name evidence="6" type="primary">20217731</name>
    <name evidence="5" type="ORF">HELRODRAFT_97663</name>
</gene>
<dbReference type="Pfam" id="PF00076">
    <property type="entry name" value="RRM_1"/>
    <property type="match status" value="1"/>
</dbReference>
<dbReference type="OrthoDB" id="1049195at2759"/>
<dbReference type="PANTHER" id="PTHR19965:SF82">
    <property type="entry name" value="THO COMPLEX SUBUNIT 4"/>
    <property type="match status" value="1"/>
</dbReference>
<dbReference type="KEGG" id="hro:HELRODRAFT_97663"/>
<dbReference type="GeneID" id="20217731"/>
<evidence type="ECO:0000313" key="6">
    <source>
        <dbReference type="EnsemblMetazoa" id="HelroP97663"/>
    </source>
</evidence>
<dbReference type="eggNOG" id="KOG0533">
    <property type="taxonomic scope" value="Eukaryota"/>
</dbReference>
<dbReference type="SUPFAM" id="SSF54928">
    <property type="entry name" value="RNA-binding domain, RBD"/>
    <property type="match status" value="1"/>
</dbReference>
<evidence type="ECO:0000313" key="7">
    <source>
        <dbReference type="Proteomes" id="UP000015101"/>
    </source>
</evidence>
<dbReference type="GO" id="GO:0005634">
    <property type="term" value="C:nucleus"/>
    <property type="evidence" value="ECO:0000318"/>
    <property type="project" value="GO_Central"/>
</dbReference>
<dbReference type="EMBL" id="AMQM01003000">
    <property type="status" value="NOT_ANNOTATED_CDS"/>
    <property type="molecule type" value="Genomic_DNA"/>
</dbReference>
<dbReference type="RefSeq" id="XP_009012685.1">
    <property type="nucleotide sequence ID" value="XM_009014437.1"/>
</dbReference>
<dbReference type="PANTHER" id="PTHR19965">
    <property type="entry name" value="RNA AND EXPORT FACTOR BINDING PROTEIN"/>
    <property type="match status" value="1"/>
</dbReference>
<reference evidence="5 7" key="2">
    <citation type="journal article" date="2013" name="Nature">
        <title>Insights into bilaterian evolution from three spiralian genomes.</title>
        <authorList>
            <person name="Simakov O."/>
            <person name="Marletaz F."/>
            <person name="Cho S.J."/>
            <person name="Edsinger-Gonzales E."/>
            <person name="Havlak P."/>
            <person name="Hellsten U."/>
            <person name="Kuo D.H."/>
            <person name="Larsson T."/>
            <person name="Lv J."/>
            <person name="Arendt D."/>
            <person name="Savage R."/>
            <person name="Osoegawa K."/>
            <person name="de Jong P."/>
            <person name="Grimwood J."/>
            <person name="Chapman J.A."/>
            <person name="Shapiro H."/>
            <person name="Aerts A."/>
            <person name="Otillar R.P."/>
            <person name="Terry A.Y."/>
            <person name="Boore J.L."/>
            <person name="Grigoriev I.V."/>
            <person name="Lindberg D.R."/>
            <person name="Seaver E.C."/>
            <person name="Weisblat D.A."/>
            <person name="Putnam N.H."/>
            <person name="Rokhsar D.S."/>
        </authorList>
    </citation>
    <scope>NUCLEOTIDE SEQUENCE</scope>
</reference>
<evidence type="ECO:0000256" key="3">
    <source>
        <dbReference type="SAM" id="MobiDB-lite"/>
    </source>
</evidence>
<proteinExistence type="predicted"/>
<dbReference type="SMART" id="SM01218">
    <property type="entry name" value="FoP_duplication"/>
    <property type="match status" value="1"/>
</dbReference>
<dbReference type="EMBL" id="KB095959">
    <property type="protein sequence ID" value="ESO09592.1"/>
    <property type="molecule type" value="Genomic_DNA"/>
</dbReference>
<feature type="region of interest" description="Disordered" evidence="3">
    <location>
        <begin position="17"/>
        <end position="61"/>
    </location>
</feature>
<dbReference type="InParanoid" id="T1G9I4"/>
<dbReference type="HOGENOM" id="CLU_052367_0_1_1"/>
<dbReference type="CTD" id="20217731"/>
<dbReference type="SMART" id="SM00360">
    <property type="entry name" value="RRM"/>
    <property type="match status" value="1"/>
</dbReference>
<sequence>MASDKVDLSLDEIIKKSKDGRGRGRGGRGNFNNRRSGSFQQKNGGGNAVQGVTRGNQASNRRGRTFLGGVIRGGVTKRSNKSFIPRNLEEIWNHDLFEETVGFNANNAAIEGQLIISNLDFGVNDSDIKELFSEFGMLKKAAVHYDFSGRSQGTAEVIFASKQAALQAMNRYNYIPLDGRPMKIQIVENSSIENRLRRGFSSSNNNAIGGRGSGRVQNKSFNNNNSIGNNNRSFNSSNNSFNRSNIRRGFNNRRGGRGGRGRGGRLNQPVLTKEELDAQLDSYNKMETE</sequence>
<reference evidence="6" key="3">
    <citation type="submission" date="2015-06" db="UniProtKB">
        <authorList>
            <consortium name="EnsemblMetazoa"/>
        </authorList>
    </citation>
    <scope>IDENTIFICATION</scope>
</reference>
<dbReference type="Gene3D" id="3.30.70.330">
    <property type="match status" value="1"/>
</dbReference>